<name>A0A0B6YY15_9EUPU</name>
<feature type="non-terminal residue" evidence="2">
    <location>
        <position position="69"/>
    </location>
</feature>
<evidence type="ECO:0000313" key="2">
    <source>
        <dbReference type="EMBL" id="CEK60380.1"/>
    </source>
</evidence>
<gene>
    <name evidence="2" type="primary">ORF39224</name>
</gene>
<feature type="region of interest" description="Disordered" evidence="1">
    <location>
        <begin position="48"/>
        <end position="69"/>
    </location>
</feature>
<proteinExistence type="predicted"/>
<reference evidence="2" key="1">
    <citation type="submission" date="2014-12" db="EMBL/GenBank/DDBJ databases">
        <title>Insight into the proteome of Arion vulgaris.</title>
        <authorList>
            <person name="Aradska J."/>
            <person name="Bulat T."/>
            <person name="Smidak R."/>
            <person name="Sarate P."/>
            <person name="Gangsoo J."/>
            <person name="Sialana F."/>
            <person name="Bilban M."/>
            <person name="Lubec G."/>
        </authorList>
    </citation>
    <scope>NUCLEOTIDE SEQUENCE</scope>
    <source>
        <tissue evidence="2">Skin</tissue>
    </source>
</reference>
<feature type="non-terminal residue" evidence="2">
    <location>
        <position position="1"/>
    </location>
</feature>
<accession>A0A0B6YY15</accession>
<dbReference type="EMBL" id="HACG01013515">
    <property type="protein sequence ID" value="CEK60380.1"/>
    <property type="molecule type" value="Transcribed_RNA"/>
</dbReference>
<sequence length="69" mass="7540">DAVVVPWLTSLWNAVLDIYPMPPGMEIVSSDICPPSKFKVRFVDTETSTNGDLKSSGQTELSQTLNSQP</sequence>
<organism evidence="2">
    <name type="scientific">Arion vulgaris</name>
    <dbReference type="NCBI Taxonomy" id="1028688"/>
    <lineage>
        <taxon>Eukaryota</taxon>
        <taxon>Metazoa</taxon>
        <taxon>Spiralia</taxon>
        <taxon>Lophotrochozoa</taxon>
        <taxon>Mollusca</taxon>
        <taxon>Gastropoda</taxon>
        <taxon>Heterobranchia</taxon>
        <taxon>Euthyneura</taxon>
        <taxon>Panpulmonata</taxon>
        <taxon>Eupulmonata</taxon>
        <taxon>Stylommatophora</taxon>
        <taxon>Helicina</taxon>
        <taxon>Arionoidea</taxon>
        <taxon>Arionidae</taxon>
        <taxon>Arion</taxon>
    </lineage>
</organism>
<protein>
    <submittedName>
        <fullName evidence="2">Uncharacterized protein</fullName>
    </submittedName>
</protein>
<evidence type="ECO:0000256" key="1">
    <source>
        <dbReference type="SAM" id="MobiDB-lite"/>
    </source>
</evidence>
<dbReference type="AlphaFoldDB" id="A0A0B6YY15"/>